<protein>
    <recommendedName>
        <fullName evidence="5">Zn(2)-C6 fungal-type domain-containing protein</fullName>
    </recommendedName>
</protein>
<sequence length="464" mass="52208">MATLPDRNRTIRTACDRCYELKERCARASITVACRRCDRLDLVCSTVRPKRPAGRRPRRREQSAAGTTSSLSSTLDVGTWLQDLTDLLPEERQLMMSLLCQPENLEYYVVSPSFQAAEQRSLVAPLPAALPVLKDAYLARAGTLKLLEPGVTTEECQSTSLQHISSAMEVLRSLPVLSSQDAALCLTLGTTLALFVYSAIGVGVADICGYCLSTTNPFIEKLLSDNDTEPWQSFLALLETMECMVHRRKPTVRIRLRSSQNVDRHLGLCLPLLPYYHDLCVISYSLANTTDASYLACLQKQLDEIQANVEAWQPFHPAHFVDRFQTADVVNLLAQARVYRLGGLLLSHRLRHVFGQQDSQAGIWAKEIMMELDLARQVTKRSIRCVTLPFIVAAIEIRDPTVRTKALQDVDKYVDQFSPVVQKAAKTFLSRIWRERDFKITSSWFDSVHKPCAVLHYIETACVS</sequence>
<dbReference type="InterPro" id="IPR021858">
    <property type="entry name" value="Fun_TF"/>
</dbReference>
<dbReference type="GO" id="GO:0008270">
    <property type="term" value="F:zinc ion binding"/>
    <property type="evidence" value="ECO:0007669"/>
    <property type="project" value="InterPro"/>
</dbReference>
<dbReference type="InterPro" id="IPR036864">
    <property type="entry name" value="Zn2-C6_fun-type_DNA-bd_sf"/>
</dbReference>
<evidence type="ECO:0000256" key="1">
    <source>
        <dbReference type="ARBA" id="ARBA00023242"/>
    </source>
</evidence>
<evidence type="ECO:0000256" key="2">
    <source>
        <dbReference type="SAM" id="MobiDB-lite"/>
    </source>
</evidence>
<dbReference type="EMBL" id="JAAMPI010000588">
    <property type="protein sequence ID" value="KAF4630116.1"/>
    <property type="molecule type" value="Genomic_DNA"/>
</dbReference>
<reference evidence="3 4" key="1">
    <citation type="submission" date="2020-03" db="EMBL/GenBank/DDBJ databases">
        <title>Draft Genome Sequence of Cudoniella acicularis.</title>
        <authorList>
            <person name="Buettner E."/>
            <person name="Kellner H."/>
        </authorList>
    </citation>
    <scope>NUCLEOTIDE SEQUENCE [LARGE SCALE GENOMIC DNA]</scope>
    <source>
        <strain evidence="3 4">DSM 108380</strain>
    </source>
</reference>
<organism evidence="3 4">
    <name type="scientific">Cudoniella acicularis</name>
    <dbReference type="NCBI Taxonomy" id="354080"/>
    <lineage>
        <taxon>Eukaryota</taxon>
        <taxon>Fungi</taxon>
        <taxon>Dikarya</taxon>
        <taxon>Ascomycota</taxon>
        <taxon>Pezizomycotina</taxon>
        <taxon>Leotiomycetes</taxon>
        <taxon>Helotiales</taxon>
        <taxon>Tricladiaceae</taxon>
        <taxon>Cudoniella</taxon>
    </lineage>
</organism>
<proteinExistence type="predicted"/>
<evidence type="ECO:0000313" key="4">
    <source>
        <dbReference type="Proteomes" id="UP000566819"/>
    </source>
</evidence>
<feature type="region of interest" description="Disordered" evidence="2">
    <location>
        <begin position="50"/>
        <end position="71"/>
    </location>
</feature>
<evidence type="ECO:0008006" key="5">
    <source>
        <dbReference type="Google" id="ProtNLM"/>
    </source>
</evidence>
<dbReference type="SUPFAM" id="SSF57701">
    <property type="entry name" value="Zn2/Cys6 DNA-binding domain"/>
    <property type="match status" value="1"/>
</dbReference>
<keyword evidence="4" id="KW-1185">Reference proteome</keyword>
<keyword evidence="1" id="KW-0539">Nucleus</keyword>
<evidence type="ECO:0000313" key="3">
    <source>
        <dbReference type="EMBL" id="KAF4630116.1"/>
    </source>
</evidence>
<dbReference type="Proteomes" id="UP000566819">
    <property type="component" value="Unassembled WGS sequence"/>
</dbReference>
<dbReference type="Pfam" id="PF11951">
    <property type="entry name" value="Fungal_trans_2"/>
    <property type="match status" value="1"/>
</dbReference>
<name>A0A8H4W1H1_9HELO</name>
<accession>A0A8H4W1H1</accession>
<dbReference type="GO" id="GO:0000981">
    <property type="term" value="F:DNA-binding transcription factor activity, RNA polymerase II-specific"/>
    <property type="evidence" value="ECO:0007669"/>
    <property type="project" value="InterPro"/>
</dbReference>
<feature type="compositionally biased region" description="Basic residues" evidence="2">
    <location>
        <begin position="50"/>
        <end position="59"/>
    </location>
</feature>
<comment type="caution">
    <text evidence="3">The sequence shown here is derived from an EMBL/GenBank/DDBJ whole genome shotgun (WGS) entry which is preliminary data.</text>
</comment>
<dbReference type="InterPro" id="IPR001138">
    <property type="entry name" value="Zn2Cys6_DnaBD"/>
</dbReference>
<gene>
    <name evidence="3" type="ORF">G7Y89_g8026</name>
</gene>
<dbReference type="AlphaFoldDB" id="A0A8H4W1H1"/>
<dbReference type="OrthoDB" id="4137815at2759"/>
<dbReference type="CDD" id="cd00067">
    <property type="entry name" value="GAL4"/>
    <property type="match status" value="1"/>
</dbReference>